<dbReference type="EMBL" id="JAQQEZ010000038">
    <property type="protein sequence ID" value="MFM0006278.1"/>
    <property type="molecule type" value="Genomic_DNA"/>
</dbReference>
<reference evidence="1 2" key="1">
    <citation type="journal article" date="2024" name="Chem. Sci.">
        <title>Discovery of megapolipeptins by genome mining of a Burkholderiales bacteria collection.</title>
        <authorList>
            <person name="Paulo B.S."/>
            <person name="Recchia M.J.J."/>
            <person name="Lee S."/>
            <person name="Fergusson C.H."/>
            <person name="Romanowski S.B."/>
            <person name="Hernandez A."/>
            <person name="Krull N."/>
            <person name="Liu D.Y."/>
            <person name="Cavanagh H."/>
            <person name="Bos A."/>
            <person name="Gray C.A."/>
            <person name="Murphy B.T."/>
            <person name="Linington R.G."/>
            <person name="Eustaquio A.S."/>
        </authorList>
    </citation>
    <scope>NUCLEOTIDE SEQUENCE [LARGE SCALE GENOMIC DNA]</scope>
    <source>
        <strain evidence="1 2">RL17-350-BIC-A</strain>
    </source>
</reference>
<sequence>MAMNRYEWLFLDRDYVCTACVAYVAWRHAHEGGAKAAIGRYTYENRQPGATFSRRGALAADVASNILYADYLRLLMALEADDLRGNLKIVVNRDLRPMPKAVPDTFHVPLPSVIVSSSGDIRGLIELKVIVPDGNFLAQRAKERCDARNKHGWAMTGSNCSLFGFGLQSSWSDIAYSDVLFKLRVYERWTTRSYTTLQI</sequence>
<organism evidence="1 2">
    <name type="scientific">Paraburkholderia dipogonis</name>
    <dbReference type="NCBI Taxonomy" id="1211383"/>
    <lineage>
        <taxon>Bacteria</taxon>
        <taxon>Pseudomonadati</taxon>
        <taxon>Pseudomonadota</taxon>
        <taxon>Betaproteobacteria</taxon>
        <taxon>Burkholderiales</taxon>
        <taxon>Burkholderiaceae</taxon>
        <taxon>Paraburkholderia</taxon>
    </lineage>
</organism>
<evidence type="ECO:0000313" key="1">
    <source>
        <dbReference type="EMBL" id="MFM0006278.1"/>
    </source>
</evidence>
<accession>A0ABW9B1Y2</accession>
<gene>
    <name evidence="1" type="ORF">PQR57_35490</name>
</gene>
<proteinExistence type="predicted"/>
<comment type="caution">
    <text evidence="1">The sequence shown here is derived from an EMBL/GenBank/DDBJ whole genome shotgun (WGS) entry which is preliminary data.</text>
</comment>
<dbReference type="RefSeq" id="WP_408180837.1">
    <property type="nucleotide sequence ID" value="NZ_JAQQEZ010000038.1"/>
</dbReference>
<keyword evidence="2" id="KW-1185">Reference proteome</keyword>
<evidence type="ECO:0000313" key="2">
    <source>
        <dbReference type="Proteomes" id="UP001629230"/>
    </source>
</evidence>
<protein>
    <submittedName>
        <fullName evidence="1">Uncharacterized protein</fullName>
    </submittedName>
</protein>
<name>A0ABW9B1Y2_9BURK</name>
<dbReference type="Proteomes" id="UP001629230">
    <property type="component" value="Unassembled WGS sequence"/>
</dbReference>